<proteinExistence type="predicted"/>
<reference evidence="1" key="1">
    <citation type="journal article" date="2014" name="Front. Microbiol.">
        <title>High frequency of phylogenetically diverse reductive dehalogenase-homologous genes in deep subseafloor sedimentary metagenomes.</title>
        <authorList>
            <person name="Kawai M."/>
            <person name="Futagami T."/>
            <person name="Toyoda A."/>
            <person name="Takaki Y."/>
            <person name="Nishi S."/>
            <person name="Hori S."/>
            <person name="Arai W."/>
            <person name="Tsubouchi T."/>
            <person name="Morono Y."/>
            <person name="Uchiyama I."/>
            <person name="Ito T."/>
            <person name="Fujiyama A."/>
            <person name="Inagaki F."/>
            <person name="Takami H."/>
        </authorList>
    </citation>
    <scope>NUCLEOTIDE SEQUENCE</scope>
    <source>
        <strain evidence="1">Expedition CK06-06</strain>
    </source>
</reference>
<comment type="caution">
    <text evidence="1">The sequence shown here is derived from an EMBL/GenBank/DDBJ whole genome shotgun (WGS) entry which is preliminary data.</text>
</comment>
<sequence length="60" mass="7254">YRFSFENFNMKKINQINAKEWSGQLPELLITTDKEGLHHYTYFSSKPCIIDIKRNKIEKF</sequence>
<name>X1VWG4_9ZZZZ</name>
<feature type="non-terminal residue" evidence="1">
    <location>
        <position position="1"/>
    </location>
</feature>
<organism evidence="1">
    <name type="scientific">marine sediment metagenome</name>
    <dbReference type="NCBI Taxonomy" id="412755"/>
    <lineage>
        <taxon>unclassified sequences</taxon>
        <taxon>metagenomes</taxon>
        <taxon>ecological metagenomes</taxon>
    </lineage>
</organism>
<dbReference type="AlphaFoldDB" id="X1VWG4"/>
<gene>
    <name evidence="1" type="ORF">S12H4_62967</name>
</gene>
<dbReference type="EMBL" id="BARW01042526">
    <property type="protein sequence ID" value="GAJ22861.1"/>
    <property type="molecule type" value="Genomic_DNA"/>
</dbReference>
<feature type="non-terminal residue" evidence="1">
    <location>
        <position position="60"/>
    </location>
</feature>
<protein>
    <submittedName>
        <fullName evidence="1">Uncharacterized protein</fullName>
    </submittedName>
</protein>
<evidence type="ECO:0000313" key="1">
    <source>
        <dbReference type="EMBL" id="GAJ22861.1"/>
    </source>
</evidence>
<accession>X1VWG4</accession>